<organism evidence="4 5">
    <name type="scientific">Triparma strigata</name>
    <dbReference type="NCBI Taxonomy" id="1606541"/>
    <lineage>
        <taxon>Eukaryota</taxon>
        <taxon>Sar</taxon>
        <taxon>Stramenopiles</taxon>
        <taxon>Ochrophyta</taxon>
        <taxon>Bolidophyceae</taxon>
        <taxon>Parmales</taxon>
        <taxon>Triparmaceae</taxon>
        <taxon>Triparma</taxon>
    </lineage>
</organism>
<dbReference type="Pfam" id="PF01764">
    <property type="entry name" value="Lipase_3"/>
    <property type="match status" value="1"/>
</dbReference>
<keyword evidence="2" id="KW-0472">Membrane</keyword>
<keyword evidence="2" id="KW-0812">Transmembrane</keyword>
<evidence type="ECO:0000313" key="5">
    <source>
        <dbReference type="Proteomes" id="UP001165085"/>
    </source>
</evidence>
<feature type="region of interest" description="Disordered" evidence="1">
    <location>
        <begin position="471"/>
        <end position="490"/>
    </location>
</feature>
<feature type="transmembrane region" description="Helical" evidence="2">
    <location>
        <begin position="605"/>
        <end position="629"/>
    </location>
</feature>
<keyword evidence="2" id="KW-1133">Transmembrane helix</keyword>
<feature type="transmembrane region" description="Helical" evidence="2">
    <location>
        <begin position="307"/>
        <end position="332"/>
    </location>
</feature>
<sequence length="1002" mass="110229">MLQVVGLLWAFVTNAAVSLGLMMAREISNTATDFFVDDLEGSTMRKREILATFYVIYSTFRVVMRFLNGCVTTVWQSLNDFPKARRQIHAFAGAKVTLIFIATFVPIVVMSLSLIITGSVCGRSADDGKVPNQSLISAAEKLGSLVNVGPEPVISSLTYFCSESPFSYITIGFFLPRRILTLMVLLCTGQLSIVIMNQFPRWAQSLRSRSKAPFVFDFLTILMGVLTLAFVCNAIYALLMNVGFLKTVNMDEMVGELVKVGDGALDSEAIGKKLQAALDTVVEEAISTTFEERNNFLIPESSAFEHLIMGGQVLLLLWLLYIGFIAFTLCTIEKPLLNSDNRLKLLFRDLKHSFLVFVFAVFFAEMIHPDFGFIDAQIDLTLLTIAVPAMHVTLGMCVQNAMQSSKLIFFVGLPVSCALAGVSCFYSKAGGPGSFFIVTLHFFTKILQFFGTSLDTKKTVKFGSSVEPKLVGDGGSDSENGSEDDAGLGKKVSSVGNLRKAFSVIQEVEVDEEDDEESEEEEEEDEFGKSLSHSPAKGKKKSKSKSPAKTSPATTRSKRSNTALVRAIPKDLKASIIQKHKEKVEGKRAKSRSSVLKPKIMFNGFARFGTAFAVIITLAVGFIAVASFFQNNKQWYPELINIESNEDSGSVSISHAYVAKIKLETRGEKITEMPKYASCDMKFYGLSLLDYALLAEAAYFDSDNSDLDAVVQMMFDPKGESDEKLFDVRVPPPEQRRQGVAQYMDAYSKSLNISVIAIRGTDVGRLSDLVEDVKIFKEPVLLSMLSVVFPTIRIWPDSVAAFVINALSQTLSIFGLEGNAQYYKGVLEYVRSIKDRQVVLTGHSLGGGLARIVAAIEHLPNVAFSPPGVAQSYYKFVYNEMETSAELADAAKLLHHESIAVLPENDPVPTVDTQVGLIQRIGCDVSAQAMQNSCHMLEGTISDLLKRCGDDRGRFTSSEFRFGLGDILRHTWAKSIEQKTSVMAGLGMFLIVVLLFVLPDKI</sequence>
<feature type="transmembrane region" description="Helical" evidence="2">
    <location>
        <begin position="407"/>
        <end position="429"/>
    </location>
</feature>
<dbReference type="OrthoDB" id="58570at2759"/>
<feature type="transmembrane region" description="Helical" evidence="2">
    <location>
        <begin position="353"/>
        <end position="374"/>
    </location>
</feature>
<proteinExistence type="predicted"/>
<feature type="transmembrane region" description="Helical" evidence="2">
    <location>
        <begin position="980"/>
        <end position="998"/>
    </location>
</feature>
<dbReference type="AlphaFoldDB" id="A0A9W7BZJ7"/>
<evidence type="ECO:0000256" key="1">
    <source>
        <dbReference type="SAM" id="MobiDB-lite"/>
    </source>
</evidence>
<evidence type="ECO:0000259" key="3">
    <source>
        <dbReference type="Pfam" id="PF01764"/>
    </source>
</evidence>
<gene>
    <name evidence="4" type="ORF">TrST_g6334</name>
</gene>
<feature type="compositionally biased region" description="Basic residues" evidence="1">
    <location>
        <begin position="536"/>
        <end position="546"/>
    </location>
</feature>
<dbReference type="GO" id="GO:0006629">
    <property type="term" value="P:lipid metabolic process"/>
    <property type="evidence" value="ECO:0007669"/>
    <property type="project" value="InterPro"/>
</dbReference>
<feature type="transmembrane region" description="Helical" evidence="2">
    <location>
        <begin position="435"/>
        <end position="454"/>
    </location>
</feature>
<dbReference type="Proteomes" id="UP001165085">
    <property type="component" value="Unassembled WGS sequence"/>
</dbReference>
<reference evidence="5" key="1">
    <citation type="journal article" date="2023" name="Commun. Biol.">
        <title>Genome analysis of Parmales, the sister group of diatoms, reveals the evolutionary specialization of diatoms from phago-mixotrophs to photoautotrophs.</title>
        <authorList>
            <person name="Ban H."/>
            <person name="Sato S."/>
            <person name="Yoshikawa S."/>
            <person name="Yamada K."/>
            <person name="Nakamura Y."/>
            <person name="Ichinomiya M."/>
            <person name="Sato N."/>
            <person name="Blanc-Mathieu R."/>
            <person name="Endo H."/>
            <person name="Kuwata A."/>
            <person name="Ogata H."/>
        </authorList>
    </citation>
    <scope>NUCLEOTIDE SEQUENCE [LARGE SCALE GENOMIC DNA]</scope>
    <source>
        <strain evidence="5">NIES 3701</strain>
    </source>
</reference>
<feature type="transmembrane region" description="Helical" evidence="2">
    <location>
        <begin position="96"/>
        <end position="116"/>
    </location>
</feature>
<dbReference type="SUPFAM" id="SSF53474">
    <property type="entry name" value="alpha/beta-Hydrolases"/>
    <property type="match status" value="1"/>
</dbReference>
<dbReference type="Gene3D" id="3.40.50.1820">
    <property type="entry name" value="alpha/beta hydrolase"/>
    <property type="match status" value="1"/>
</dbReference>
<feature type="transmembrane region" description="Helical" evidence="2">
    <location>
        <begin position="54"/>
        <end position="75"/>
    </location>
</feature>
<name>A0A9W7BZJ7_9STRA</name>
<feature type="transmembrane region" description="Helical" evidence="2">
    <location>
        <begin position="179"/>
        <end position="197"/>
    </location>
</feature>
<feature type="transmembrane region" description="Helical" evidence="2">
    <location>
        <begin position="380"/>
        <end position="398"/>
    </location>
</feature>
<dbReference type="EMBL" id="BRXY01000540">
    <property type="protein sequence ID" value="GMH99231.1"/>
    <property type="molecule type" value="Genomic_DNA"/>
</dbReference>
<evidence type="ECO:0000256" key="2">
    <source>
        <dbReference type="SAM" id="Phobius"/>
    </source>
</evidence>
<feature type="region of interest" description="Disordered" evidence="1">
    <location>
        <begin position="508"/>
        <end position="562"/>
    </location>
</feature>
<comment type="caution">
    <text evidence="4">The sequence shown here is derived from an EMBL/GenBank/DDBJ whole genome shotgun (WGS) entry which is preliminary data.</text>
</comment>
<accession>A0A9W7BZJ7</accession>
<feature type="compositionally biased region" description="Acidic residues" evidence="1">
    <location>
        <begin position="508"/>
        <end position="526"/>
    </location>
</feature>
<keyword evidence="5" id="KW-1185">Reference proteome</keyword>
<dbReference type="InterPro" id="IPR029058">
    <property type="entry name" value="AB_hydrolase_fold"/>
</dbReference>
<protein>
    <recommendedName>
        <fullName evidence="3">Fungal lipase-type domain-containing protein</fullName>
    </recommendedName>
</protein>
<feature type="domain" description="Fungal lipase-type" evidence="3">
    <location>
        <begin position="755"/>
        <end position="911"/>
    </location>
</feature>
<dbReference type="InterPro" id="IPR002921">
    <property type="entry name" value="Fungal_lipase-type"/>
</dbReference>
<evidence type="ECO:0000313" key="4">
    <source>
        <dbReference type="EMBL" id="GMH99231.1"/>
    </source>
</evidence>
<feature type="transmembrane region" description="Helical" evidence="2">
    <location>
        <begin position="218"/>
        <end position="239"/>
    </location>
</feature>